<gene>
    <name evidence="3" type="ORF">A2242_04085</name>
</gene>
<dbReference type="InterPro" id="IPR043993">
    <property type="entry name" value="T4SS_pilin"/>
</dbReference>
<reference evidence="3 4" key="1">
    <citation type="journal article" date="2016" name="Nat. Commun.">
        <title>Thousands of microbial genomes shed light on interconnected biogeochemical processes in an aquifer system.</title>
        <authorList>
            <person name="Anantharaman K."/>
            <person name="Brown C.T."/>
            <person name="Hug L.A."/>
            <person name="Sharon I."/>
            <person name="Castelle C.J."/>
            <person name="Probst A.J."/>
            <person name="Thomas B.C."/>
            <person name="Singh A."/>
            <person name="Wilkins M.J."/>
            <person name="Karaoz U."/>
            <person name="Brodie E.L."/>
            <person name="Williams K.H."/>
            <person name="Hubbard S.S."/>
            <person name="Banfield J.F."/>
        </authorList>
    </citation>
    <scope>NUCLEOTIDE SEQUENCE [LARGE SCALE GENOMIC DNA]</scope>
</reference>
<keyword evidence="1" id="KW-0812">Transmembrane</keyword>
<feature type="signal peptide" evidence="2">
    <location>
        <begin position="1"/>
        <end position="23"/>
    </location>
</feature>
<keyword evidence="2" id="KW-0732">Signal</keyword>
<organism evidence="3 4">
    <name type="scientific">Candidatus Falkowbacteria bacterium RIFOXYA2_FULL_47_9</name>
    <dbReference type="NCBI Taxonomy" id="1797995"/>
    <lineage>
        <taxon>Bacteria</taxon>
        <taxon>Candidatus Falkowiibacteriota</taxon>
    </lineage>
</organism>
<proteinExistence type="predicted"/>
<evidence type="ECO:0000313" key="3">
    <source>
        <dbReference type="EMBL" id="OGF26556.1"/>
    </source>
</evidence>
<comment type="caution">
    <text evidence="3">The sequence shown here is derived from an EMBL/GenBank/DDBJ whole genome shotgun (WGS) entry which is preliminary data.</text>
</comment>
<keyword evidence="1" id="KW-1133">Transmembrane helix</keyword>
<keyword evidence="1" id="KW-0472">Membrane</keyword>
<evidence type="ECO:0008006" key="5">
    <source>
        <dbReference type="Google" id="ProtNLM"/>
    </source>
</evidence>
<sequence>MKKILVQFLSLLFIMPVVSLALAGPVAADEATNSNSNDTSASDYWGGTDVEQNIQSNIKLGERDPREIAAQVVNILLGFLGIVAVVIILAGGFKWMTAGGNQDKVDEAKKLMSAGIIGIVIVLAAFGIARFVINALVSATTTL</sequence>
<evidence type="ECO:0000256" key="2">
    <source>
        <dbReference type="SAM" id="SignalP"/>
    </source>
</evidence>
<feature type="chain" id="PRO_5009521244" description="DUF4134 domain-containing protein" evidence="2">
    <location>
        <begin position="24"/>
        <end position="143"/>
    </location>
</feature>
<name>A0A1F5SJ34_9BACT</name>
<accession>A0A1F5SJ34</accession>
<evidence type="ECO:0000256" key="1">
    <source>
        <dbReference type="SAM" id="Phobius"/>
    </source>
</evidence>
<dbReference type="AlphaFoldDB" id="A0A1F5SJ34"/>
<dbReference type="STRING" id="1797995.A2242_04085"/>
<dbReference type="Pfam" id="PF18895">
    <property type="entry name" value="T4SS_pilin"/>
    <property type="match status" value="1"/>
</dbReference>
<dbReference type="Proteomes" id="UP000178925">
    <property type="component" value="Unassembled WGS sequence"/>
</dbReference>
<dbReference type="EMBL" id="MFGC01000045">
    <property type="protein sequence ID" value="OGF26556.1"/>
    <property type="molecule type" value="Genomic_DNA"/>
</dbReference>
<feature type="transmembrane region" description="Helical" evidence="1">
    <location>
        <begin position="68"/>
        <end position="90"/>
    </location>
</feature>
<feature type="transmembrane region" description="Helical" evidence="1">
    <location>
        <begin position="111"/>
        <end position="133"/>
    </location>
</feature>
<evidence type="ECO:0000313" key="4">
    <source>
        <dbReference type="Proteomes" id="UP000178925"/>
    </source>
</evidence>
<protein>
    <recommendedName>
        <fullName evidence="5">DUF4134 domain-containing protein</fullName>
    </recommendedName>
</protein>